<evidence type="ECO:0000313" key="3">
    <source>
        <dbReference type="RefSeq" id="XP_029653962.1"/>
    </source>
</evidence>
<protein>
    <submittedName>
        <fullName evidence="3">Uncharacterized protein LOC115227192</fullName>
    </submittedName>
</protein>
<feature type="domain" description="Reverse transcriptase" evidence="1">
    <location>
        <begin position="1"/>
        <end position="117"/>
    </location>
</feature>
<dbReference type="SUPFAM" id="SSF56672">
    <property type="entry name" value="DNA/RNA polymerases"/>
    <property type="match status" value="1"/>
</dbReference>
<dbReference type="InterPro" id="IPR000477">
    <property type="entry name" value="RT_dom"/>
</dbReference>
<dbReference type="PANTHER" id="PTHR47027:SF20">
    <property type="entry name" value="REVERSE TRANSCRIPTASE-LIKE PROTEIN WITH RNA-DIRECTED DNA POLYMERASE DOMAIN"/>
    <property type="match status" value="1"/>
</dbReference>
<organism evidence="2 3">
    <name type="scientific">Octopus sinensis</name>
    <name type="common">East Asian common octopus</name>
    <dbReference type="NCBI Taxonomy" id="2607531"/>
    <lineage>
        <taxon>Eukaryota</taxon>
        <taxon>Metazoa</taxon>
        <taxon>Spiralia</taxon>
        <taxon>Lophotrochozoa</taxon>
        <taxon>Mollusca</taxon>
        <taxon>Cephalopoda</taxon>
        <taxon>Coleoidea</taxon>
        <taxon>Octopodiformes</taxon>
        <taxon>Octopoda</taxon>
        <taxon>Incirrata</taxon>
        <taxon>Octopodidae</taxon>
        <taxon>Octopus</taxon>
    </lineage>
</organism>
<sequence length="322" mass="37171">MIRLLLAKTELSVRIGSVSSRQFKTNVGTPQGDSLSPLLFVVYLEAALRDLRTFYNDSITEIAYADDVDFASDNIDDLIHLLNNSPRVLNKWFLIINTSKTELTEIKRMDTRIGETWRNANKLGSQHGDSEDISRRKMLATAALSRIRKKWLQAWPINRALRSRLYNAFVKPVLLYNSSTWGISDTELKTIDSFHRKQLRLLHGIHWPSKINNLSLYKHYDATPLSQEIVGGRWKLFGHILRMDPRAPANRAMDDYFSEHGDKYRGRPRSTLPAVLERDLKLHGKSFKNWDDLESLRDLARNRGAWTRMVQKIVSLVTRVGL</sequence>
<proteinExistence type="predicted"/>
<evidence type="ECO:0000313" key="2">
    <source>
        <dbReference type="Proteomes" id="UP000515154"/>
    </source>
</evidence>
<dbReference type="RefSeq" id="XP_029653962.1">
    <property type="nucleotide sequence ID" value="XM_029798102.1"/>
</dbReference>
<dbReference type="AlphaFoldDB" id="A0A6P7TXF7"/>
<dbReference type="InterPro" id="IPR043502">
    <property type="entry name" value="DNA/RNA_pol_sf"/>
</dbReference>
<accession>A0A6P7TXF7</accession>
<dbReference type="PROSITE" id="PS50878">
    <property type="entry name" value="RT_POL"/>
    <property type="match status" value="1"/>
</dbReference>
<gene>
    <name evidence="3" type="primary">LOC115227192</name>
</gene>
<dbReference type="Proteomes" id="UP000515154">
    <property type="component" value="Unplaced"/>
</dbReference>
<reference evidence="3" key="1">
    <citation type="submission" date="2025-08" db="UniProtKB">
        <authorList>
            <consortium name="RefSeq"/>
        </authorList>
    </citation>
    <scope>IDENTIFICATION</scope>
</reference>
<dbReference type="KEGG" id="osn:115227192"/>
<name>A0A6P7TXF7_9MOLL</name>
<keyword evidence="2" id="KW-1185">Reference proteome</keyword>
<evidence type="ECO:0000259" key="1">
    <source>
        <dbReference type="PROSITE" id="PS50878"/>
    </source>
</evidence>
<dbReference type="Pfam" id="PF00078">
    <property type="entry name" value="RVT_1"/>
    <property type="match status" value="1"/>
</dbReference>
<dbReference type="PANTHER" id="PTHR47027">
    <property type="entry name" value="REVERSE TRANSCRIPTASE DOMAIN-CONTAINING PROTEIN"/>
    <property type="match status" value="1"/>
</dbReference>